<evidence type="ECO:0000259" key="6">
    <source>
        <dbReference type="PROSITE" id="PS51898"/>
    </source>
</evidence>
<dbReference type="InterPro" id="IPR002104">
    <property type="entry name" value="Integrase_catalytic"/>
</dbReference>
<dbReference type="EMBL" id="OCSU01000003">
    <property type="protein sequence ID" value="SOE88804.1"/>
    <property type="molecule type" value="Genomic_DNA"/>
</dbReference>
<keyword evidence="4" id="KW-0233">DNA recombination</keyword>
<dbReference type="AlphaFoldDB" id="A0A7Z7IDY3"/>
<evidence type="ECO:0000313" key="9">
    <source>
        <dbReference type="Proteomes" id="UP000219522"/>
    </source>
</evidence>
<dbReference type="CDD" id="cd00801">
    <property type="entry name" value="INT_P4_C"/>
    <property type="match status" value="1"/>
</dbReference>
<dbReference type="InterPro" id="IPR038488">
    <property type="entry name" value="Integrase_DNA-bd_sf"/>
</dbReference>
<keyword evidence="2" id="KW-0229">DNA integration</keyword>
<dbReference type="Gene3D" id="3.30.160.390">
    <property type="entry name" value="Integrase, DNA-binding domain"/>
    <property type="match status" value="1"/>
</dbReference>
<dbReference type="GO" id="GO:0003677">
    <property type="term" value="F:DNA binding"/>
    <property type="evidence" value="ECO:0007669"/>
    <property type="project" value="UniProtKB-UniRule"/>
</dbReference>
<evidence type="ECO:0000256" key="3">
    <source>
        <dbReference type="ARBA" id="ARBA00023125"/>
    </source>
</evidence>
<organism evidence="8 9">
    <name type="scientific">Caballeronia arationis</name>
    <dbReference type="NCBI Taxonomy" id="1777142"/>
    <lineage>
        <taxon>Bacteria</taxon>
        <taxon>Pseudomonadati</taxon>
        <taxon>Pseudomonadota</taxon>
        <taxon>Betaproteobacteria</taxon>
        <taxon>Burkholderiales</taxon>
        <taxon>Burkholderiaceae</taxon>
        <taxon>Caballeronia</taxon>
    </lineage>
</organism>
<protein>
    <submittedName>
        <fullName evidence="8">Integrase</fullName>
    </submittedName>
</protein>
<evidence type="ECO:0000256" key="4">
    <source>
        <dbReference type="ARBA" id="ARBA00023172"/>
    </source>
</evidence>
<proteinExistence type="inferred from homology"/>
<dbReference type="Gene3D" id="1.10.443.10">
    <property type="entry name" value="Intergrase catalytic core"/>
    <property type="match status" value="1"/>
</dbReference>
<gene>
    <name evidence="8" type="ORF">SAMN05446927_7427</name>
</gene>
<dbReference type="GO" id="GO:0006310">
    <property type="term" value="P:DNA recombination"/>
    <property type="evidence" value="ECO:0007669"/>
    <property type="project" value="UniProtKB-KW"/>
</dbReference>
<dbReference type="Pfam" id="PF22022">
    <property type="entry name" value="Phage_int_M"/>
    <property type="match status" value="1"/>
</dbReference>
<evidence type="ECO:0000313" key="8">
    <source>
        <dbReference type="EMBL" id="SOE88804.1"/>
    </source>
</evidence>
<dbReference type="InterPro" id="IPR010998">
    <property type="entry name" value="Integrase_recombinase_N"/>
</dbReference>
<dbReference type="GO" id="GO:0015074">
    <property type="term" value="P:DNA integration"/>
    <property type="evidence" value="ECO:0007669"/>
    <property type="project" value="UniProtKB-KW"/>
</dbReference>
<evidence type="ECO:0000256" key="2">
    <source>
        <dbReference type="ARBA" id="ARBA00022908"/>
    </source>
</evidence>
<name>A0A7Z7IDY3_9BURK</name>
<dbReference type="PANTHER" id="PTHR30629">
    <property type="entry name" value="PROPHAGE INTEGRASE"/>
    <property type="match status" value="1"/>
</dbReference>
<sequence>MRSIHRLTASAIKSLTEPGYHPDGAGLILQVTPSGSKSWLYCYGLHGRKREMGLGPFPAITLAQAREKAADARKLKASGIDPLGQKQHARKVARAALAKRLAFAEAATKYIDLQKSGWSDANTHAWRRGFELHANPIIGRLDVSEIDTTHVLKVLEPIWTKKHATATLLRQRIESVLDWAKSAGYREGENPARWSGHLENLMPAVGEAIEHRAALAWREMPGFMAKLRAVDGNLARLMEFLVLTGVRAGEASGGVWGEIDADAKVWRIPAARMKGRKATKRAHDVPLCDAALALLEALPGARGAEALVFPSGTGRAHWDADLAGLLRKLGYALGTVTTHGMRSSLRTFLTERLKVDADIAESVLAHDKRGAVQKAYERTRHFDARVMLMQAWADYLREPAAKVLPLGTVFREPLEAAHAM</sequence>
<dbReference type="InterPro" id="IPR011010">
    <property type="entry name" value="DNA_brk_join_enz"/>
</dbReference>
<dbReference type="Pfam" id="PF00589">
    <property type="entry name" value="Phage_integrase"/>
    <property type="match status" value="1"/>
</dbReference>
<dbReference type="PROSITE" id="PS51900">
    <property type="entry name" value="CB"/>
    <property type="match status" value="1"/>
</dbReference>
<accession>A0A7Z7IDY3</accession>
<dbReference type="InterPro" id="IPR044068">
    <property type="entry name" value="CB"/>
</dbReference>
<keyword evidence="9" id="KW-1185">Reference proteome</keyword>
<evidence type="ECO:0000259" key="7">
    <source>
        <dbReference type="PROSITE" id="PS51900"/>
    </source>
</evidence>
<feature type="domain" description="Tyr recombinase" evidence="6">
    <location>
        <begin position="210"/>
        <end position="393"/>
    </location>
</feature>
<dbReference type="InterPro" id="IPR053876">
    <property type="entry name" value="Phage_int_M"/>
</dbReference>
<evidence type="ECO:0000256" key="5">
    <source>
        <dbReference type="PROSITE-ProRule" id="PRU01248"/>
    </source>
</evidence>
<keyword evidence="3 5" id="KW-0238">DNA-binding</keyword>
<comment type="caution">
    <text evidence="8">The sequence shown here is derived from an EMBL/GenBank/DDBJ whole genome shotgun (WGS) entry which is preliminary data.</text>
</comment>
<feature type="domain" description="Core-binding (CB)" evidence="7">
    <location>
        <begin position="101"/>
        <end position="181"/>
    </location>
</feature>
<dbReference type="Gene3D" id="1.10.150.130">
    <property type="match status" value="1"/>
</dbReference>
<dbReference type="InterPro" id="IPR050808">
    <property type="entry name" value="Phage_Integrase"/>
</dbReference>
<dbReference type="SUPFAM" id="SSF56349">
    <property type="entry name" value="DNA breaking-rejoining enzymes"/>
    <property type="match status" value="1"/>
</dbReference>
<dbReference type="RefSeq" id="WP_097190843.1">
    <property type="nucleotide sequence ID" value="NZ_OCSU01000003.1"/>
</dbReference>
<evidence type="ECO:0000256" key="1">
    <source>
        <dbReference type="ARBA" id="ARBA00008857"/>
    </source>
</evidence>
<dbReference type="InterPro" id="IPR013762">
    <property type="entry name" value="Integrase-like_cat_sf"/>
</dbReference>
<comment type="similarity">
    <text evidence="1">Belongs to the 'phage' integrase family.</text>
</comment>
<dbReference type="PANTHER" id="PTHR30629:SF2">
    <property type="entry name" value="PROPHAGE INTEGRASE INTS-RELATED"/>
    <property type="match status" value="1"/>
</dbReference>
<reference evidence="8 9" key="1">
    <citation type="submission" date="2017-09" db="EMBL/GenBank/DDBJ databases">
        <authorList>
            <person name="Varghese N."/>
            <person name="Submissions S."/>
        </authorList>
    </citation>
    <scope>NUCLEOTIDE SEQUENCE [LARGE SCALE GENOMIC DNA]</scope>
    <source>
        <strain evidence="8 9">OK806</strain>
    </source>
</reference>
<dbReference type="Pfam" id="PF13356">
    <property type="entry name" value="Arm-DNA-bind_3"/>
    <property type="match status" value="1"/>
</dbReference>
<dbReference type="Proteomes" id="UP000219522">
    <property type="component" value="Unassembled WGS sequence"/>
</dbReference>
<dbReference type="PROSITE" id="PS51898">
    <property type="entry name" value="TYR_RECOMBINASE"/>
    <property type="match status" value="1"/>
</dbReference>
<dbReference type="InterPro" id="IPR025166">
    <property type="entry name" value="Integrase_DNA_bind_dom"/>
</dbReference>